<keyword evidence="1" id="KW-0472">Membrane</keyword>
<feature type="transmembrane region" description="Helical" evidence="1">
    <location>
        <begin position="7"/>
        <end position="25"/>
    </location>
</feature>
<evidence type="ECO:0000313" key="3">
    <source>
        <dbReference type="Proteomes" id="UP000681315"/>
    </source>
</evidence>
<evidence type="ECO:0008006" key="4">
    <source>
        <dbReference type="Google" id="ProtNLM"/>
    </source>
</evidence>
<protein>
    <recommendedName>
        <fullName evidence="4">DUF4149 domain-containing protein</fullName>
    </recommendedName>
</protein>
<keyword evidence="1" id="KW-1133">Transmembrane helix</keyword>
<dbReference type="RefSeq" id="WP_208234225.1">
    <property type="nucleotide sequence ID" value="NZ_JAGEVG010000014.1"/>
</dbReference>
<proteinExistence type="predicted"/>
<organism evidence="2 3">
    <name type="scientific">Gelidibacter pelagius</name>
    <dbReference type="NCBI Taxonomy" id="2819985"/>
    <lineage>
        <taxon>Bacteria</taxon>
        <taxon>Pseudomonadati</taxon>
        <taxon>Bacteroidota</taxon>
        <taxon>Flavobacteriia</taxon>
        <taxon>Flavobacteriales</taxon>
        <taxon>Flavobacteriaceae</taxon>
        <taxon>Gelidibacter</taxon>
    </lineage>
</organism>
<keyword evidence="3" id="KW-1185">Reference proteome</keyword>
<dbReference type="InterPro" id="IPR036927">
    <property type="entry name" value="Cyt_c_oxase-like_su1_sf"/>
</dbReference>
<reference evidence="2 3" key="1">
    <citation type="submission" date="2021-03" db="EMBL/GenBank/DDBJ databases">
        <title>Gelidibacter sp. nov., isolated from costal sediment.</title>
        <authorList>
            <person name="Lun K.-Y."/>
        </authorList>
    </citation>
    <scope>NUCLEOTIDE SEQUENCE [LARGE SCALE GENOMIC DNA]</scope>
    <source>
        <strain evidence="2 3">DF109</strain>
    </source>
</reference>
<keyword evidence="1" id="KW-0812">Transmembrane</keyword>
<dbReference type="SUPFAM" id="SSF81442">
    <property type="entry name" value="Cytochrome c oxidase subunit I-like"/>
    <property type="match status" value="1"/>
</dbReference>
<sequence length="171" mass="19469">MHRKKEIYWFIGTIVLVLILNFAFFGSDAFSADTTVDLNIHDTYFVIANIHFVLLLSVFLFFGIYLIRTLRRNFKNLTANIILMISIILLILFFTATNSVIAVLIQQSAGWTIYPPLSAGAIEHEIEPDESYLGVLKNVIYGIQILLLILLTFCGFKTGRNYKQSEPNQSN</sequence>
<comment type="caution">
    <text evidence="2">The sequence shown here is derived from an EMBL/GenBank/DDBJ whole genome shotgun (WGS) entry which is preliminary data.</text>
</comment>
<name>A0ABS3STS2_9FLAO</name>
<dbReference type="Proteomes" id="UP000681315">
    <property type="component" value="Unassembled WGS sequence"/>
</dbReference>
<evidence type="ECO:0000313" key="2">
    <source>
        <dbReference type="EMBL" id="MBO3099104.1"/>
    </source>
</evidence>
<dbReference type="EMBL" id="JAGEVG010000014">
    <property type="protein sequence ID" value="MBO3099104.1"/>
    <property type="molecule type" value="Genomic_DNA"/>
</dbReference>
<gene>
    <name evidence="2" type="ORF">J4051_12545</name>
</gene>
<accession>A0ABS3STS2</accession>
<feature type="transmembrane region" description="Helical" evidence="1">
    <location>
        <begin position="139"/>
        <end position="156"/>
    </location>
</feature>
<evidence type="ECO:0000256" key="1">
    <source>
        <dbReference type="SAM" id="Phobius"/>
    </source>
</evidence>
<feature type="transmembrane region" description="Helical" evidence="1">
    <location>
        <begin position="79"/>
        <end position="105"/>
    </location>
</feature>
<feature type="transmembrane region" description="Helical" evidence="1">
    <location>
        <begin position="45"/>
        <end position="67"/>
    </location>
</feature>